<gene>
    <name evidence="3" type="ORF">HME9302_01073</name>
</gene>
<keyword evidence="2" id="KW-1133">Transmembrane helix</keyword>
<dbReference type="RefSeq" id="WP_115366146.1">
    <property type="nucleotide sequence ID" value="NZ_QBKA01000002.1"/>
</dbReference>
<dbReference type="Proteomes" id="UP000253727">
    <property type="component" value="Unassembled WGS sequence"/>
</dbReference>
<feature type="compositionally biased region" description="Basic and acidic residues" evidence="1">
    <location>
        <begin position="1"/>
        <end position="12"/>
    </location>
</feature>
<dbReference type="AlphaFoldDB" id="A0A369Q9E3"/>
<proteinExistence type="predicted"/>
<comment type="caution">
    <text evidence="3">The sequence shown here is derived from an EMBL/GenBank/DDBJ whole genome shotgun (WGS) entry which is preliminary data.</text>
</comment>
<evidence type="ECO:0000313" key="3">
    <source>
        <dbReference type="EMBL" id="RDC59877.1"/>
    </source>
</evidence>
<keyword evidence="2" id="KW-0472">Membrane</keyword>
<accession>A0A369Q9E3</accession>
<protein>
    <recommendedName>
        <fullName evidence="5">DUF883 domain-containing protein</fullName>
    </recommendedName>
</protein>
<dbReference type="OrthoDB" id="7428389at2"/>
<evidence type="ECO:0000256" key="1">
    <source>
        <dbReference type="SAM" id="MobiDB-lite"/>
    </source>
</evidence>
<keyword evidence="2" id="KW-0812">Transmembrane</keyword>
<organism evidence="3 4">
    <name type="scientific">Alteripontixanthobacter maritimus</name>
    <dbReference type="NCBI Taxonomy" id="2161824"/>
    <lineage>
        <taxon>Bacteria</taxon>
        <taxon>Pseudomonadati</taxon>
        <taxon>Pseudomonadota</taxon>
        <taxon>Alphaproteobacteria</taxon>
        <taxon>Sphingomonadales</taxon>
        <taxon>Erythrobacteraceae</taxon>
        <taxon>Alteripontixanthobacter</taxon>
    </lineage>
</organism>
<sequence length="182" mass="19537">MSDQETIDHVDDATAQTPEEVKREKREVLRNKIESGERRNEERTFADRAREAGDTATEFVKAYPIATIAGVAVLGLAIGAMTRPGRRVGAQAGRKASAFATYATEMGLAYAGGLFDSAGDVARAGGVKVENLGDTVAHSARKAKRTISTGAAQRNDDAKFVSRKAARRASRAYRDLRARLPG</sequence>
<dbReference type="EMBL" id="QBKA01000002">
    <property type="protein sequence ID" value="RDC59877.1"/>
    <property type="molecule type" value="Genomic_DNA"/>
</dbReference>
<evidence type="ECO:0000256" key="2">
    <source>
        <dbReference type="SAM" id="Phobius"/>
    </source>
</evidence>
<evidence type="ECO:0000313" key="4">
    <source>
        <dbReference type="Proteomes" id="UP000253727"/>
    </source>
</evidence>
<name>A0A369Q9E3_9SPHN</name>
<evidence type="ECO:0008006" key="5">
    <source>
        <dbReference type="Google" id="ProtNLM"/>
    </source>
</evidence>
<reference evidence="3 4" key="1">
    <citation type="submission" date="2018-04" db="EMBL/GenBank/DDBJ databases">
        <title>Altererythrobacter sp. HME9302 genome sequencing and assembly.</title>
        <authorList>
            <person name="Kang H."/>
            <person name="Kim H."/>
            <person name="Joh K."/>
        </authorList>
    </citation>
    <scope>NUCLEOTIDE SEQUENCE [LARGE SCALE GENOMIC DNA]</scope>
    <source>
        <strain evidence="3 4">HME9302</strain>
    </source>
</reference>
<feature type="transmembrane region" description="Helical" evidence="2">
    <location>
        <begin position="62"/>
        <end position="81"/>
    </location>
</feature>
<keyword evidence="4" id="KW-1185">Reference proteome</keyword>
<feature type="region of interest" description="Disordered" evidence="1">
    <location>
        <begin position="1"/>
        <end position="24"/>
    </location>
</feature>